<dbReference type="EMBL" id="JARBHB010000014">
    <property type="protein sequence ID" value="KAJ8869244.1"/>
    <property type="molecule type" value="Genomic_DNA"/>
</dbReference>
<evidence type="ECO:0000256" key="1">
    <source>
        <dbReference type="SAM" id="MobiDB-lite"/>
    </source>
</evidence>
<dbReference type="Proteomes" id="UP001159363">
    <property type="component" value="Chromosome 13"/>
</dbReference>
<reference evidence="2 3" key="1">
    <citation type="submission" date="2023-02" db="EMBL/GenBank/DDBJ databases">
        <title>LHISI_Scaffold_Assembly.</title>
        <authorList>
            <person name="Stuart O.P."/>
            <person name="Cleave R."/>
            <person name="Magrath M.J.L."/>
            <person name="Mikheyev A.S."/>
        </authorList>
    </citation>
    <scope>NUCLEOTIDE SEQUENCE [LARGE SCALE GENOMIC DNA]</scope>
    <source>
        <strain evidence="2">Daus_M_001</strain>
        <tissue evidence="2">Leg muscle</tissue>
    </source>
</reference>
<accession>A0ABQ9G9Z1</accession>
<protein>
    <submittedName>
        <fullName evidence="2">Uncharacterized protein</fullName>
    </submittedName>
</protein>
<feature type="region of interest" description="Disordered" evidence="1">
    <location>
        <begin position="55"/>
        <end position="98"/>
    </location>
</feature>
<evidence type="ECO:0000313" key="3">
    <source>
        <dbReference type="Proteomes" id="UP001159363"/>
    </source>
</evidence>
<name>A0ABQ9G9Z1_9NEOP</name>
<feature type="region of interest" description="Disordered" evidence="1">
    <location>
        <begin position="1"/>
        <end position="25"/>
    </location>
</feature>
<feature type="region of interest" description="Disordered" evidence="1">
    <location>
        <begin position="491"/>
        <end position="512"/>
    </location>
</feature>
<feature type="compositionally biased region" description="Basic residues" evidence="1">
    <location>
        <begin position="83"/>
        <end position="94"/>
    </location>
</feature>
<sequence>MGAGGRPPRKHADQRHHPTRFPRAKIRELPGQGLNPVRLDGRRTYSTAPCVFPSSAPAVRVGDVTDGAPPRDTIPSPDTTHTQTHKHTHTRSSSHVRTLQAPVHLLTRRVWERSVPVCFSPPPPHLLQPPAYPSPFLLLVGPSPHPTHLPSRRAARNSREGNCRPDVFKCPWSDHTPPIMIAGRVGFLGVLPLPVFQFVPAPSHRHVIASHQGEPGSIPELREKPTQYLFCGGFTPALPQVQIVPGVDAGRWVSSGISRVPHPPPNPHMPPEWPSCRETRSLDSHNSQGVCKTNAPRHIQYSKHRLRVFVFSGGVKLLSSLPAGANVSGRDVYLPQQNCVAHLQHVGTPFANQSLATYRSAGIPANRKPSEVCISHSDPSPVPAASRSQSASGCSMPCRCSSTLWGPRALLAQWDRRLQLVAYTTSSQALRDEREVYTHGADWILQLTAENIPSLTSQFMSMEQLCNPRARETEDPPENPLTRDIVQHDFHMQDSGSGPAGNRTRFALVGGE</sequence>
<organism evidence="2 3">
    <name type="scientific">Dryococelus australis</name>
    <dbReference type="NCBI Taxonomy" id="614101"/>
    <lineage>
        <taxon>Eukaryota</taxon>
        <taxon>Metazoa</taxon>
        <taxon>Ecdysozoa</taxon>
        <taxon>Arthropoda</taxon>
        <taxon>Hexapoda</taxon>
        <taxon>Insecta</taxon>
        <taxon>Pterygota</taxon>
        <taxon>Neoptera</taxon>
        <taxon>Polyneoptera</taxon>
        <taxon>Phasmatodea</taxon>
        <taxon>Verophasmatodea</taxon>
        <taxon>Anareolatae</taxon>
        <taxon>Phasmatidae</taxon>
        <taxon>Eurycanthinae</taxon>
        <taxon>Dryococelus</taxon>
    </lineage>
</organism>
<gene>
    <name evidence="2" type="ORF">PR048_030816</name>
</gene>
<feature type="compositionally biased region" description="Basic residues" evidence="1">
    <location>
        <begin position="7"/>
        <end position="24"/>
    </location>
</feature>
<comment type="caution">
    <text evidence="2">The sequence shown here is derived from an EMBL/GenBank/DDBJ whole genome shotgun (WGS) entry which is preliminary data.</text>
</comment>
<keyword evidence="3" id="KW-1185">Reference proteome</keyword>
<proteinExistence type="predicted"/>
<evidence type="ECO:0000313" key="2">
    <source>
        <dbReference type="EMBL" id="KAJ8869244.1"/>
    </source>
</evidence>